<gene>
    <name evidence="10" type="ORF">MELIAE_LOCUS3179</name>
</gene>
<dbReference type="GO" id="GO:0005874">
    <property type="term" value="C:microtubule"/>
    <property type="evidence" value="ECO:0007669"/>
    <property type="project" value="UniProtKB-KW"/>
</dbReference>
<keyword evidence="8" id="KW-0413">Isomerase</keyword>
<keyword evidence="7" id="KW-0206">Cytoskeleton</keyword>
<dbReference type="InterPro" id="IPR003593">
    <property type="entry name" value="AAA+_ATPase"/>
</dbReference>
<dbReference type="InterPro" id="IPR006594">
    <property type="entry name" value="LisH"/>
</dbReference>
<keyword evidence="11" id="KW-1185">Reference proteome</keyword>
<dbReference type="OrthoDB" id="191529at2759"/>
<dbReference type="FunFam" id="3.40.50.300:FF:001025">
    <property type="entry name" value="ATPase family, AAA domain-containing 2B"/>
    <property type="match status" value="1"/>
</dbReference>
<dbReference type="Pfam" id="PF00004">
    <property type="entry name" value="AAA"/>
    <property type="match status" value="1"/>
</dbReference>
<evidence type="ECO:0000256" key="3">
    <source>
        <dbReference type="ARBA" id="ARBA00022701"/>
    </source>
</evidence>
<protein>
    <recommendedName>
        <fullName evidence="9">AAA+ ATPase domain-containing protein</fullName>
    </recommendedName>
</protein>
<dbReference type="GO" id="GO:0016887">
    <property type="term" value="F:ATP hydrolysis activity"/>
    <property type="evidence" value="ECO:0007669"/>
    <property type="project" value="InterPro"/>
</dbReference>
<dbReference type="Gene3D" id="3.40.50.300">
    <property type="entry name" value="P-loop containing nucleotide triphosphate hydrolases"/>
    <property type="match status" value="1"/>
</dbReference>
<dbReference type="InterPro" id="IPR003959">
    <property type="entry name" value="ATPase_AAA_core"/>
</dbReference>
<evidence type="ECO:0000256" key="6">
    <source>
        <dbReference type="ARBA" id="ARBA00023054"/>
    </source>
</evidence>
<evidence type="ECO:0000259" key="9">
    <source>
        <dbReference type="SMART" id="SM00382"/>
    </source>
</evidence>
<dbReference type="GO" id="GO:0016853">
    <property type="term" value="F:isomerase activity"/>
    <property type="evidence" value="ECO:0007669"/>
    <property type="project" value="UniProtKB-KW"/>
</dbReference>
<evidence type="ECO:0000313" key="10">
    <source>
        <dbReference type="EMBL" id="CAH0550343.1"/>
    </source>
</evidence>
<evidence type="ECO:0000313" key="11">
    <source>
        <dbReference type="Proteomes" id="UP001154078"/>
    </source>
</evidence>
<dbReference type="SMART" id="SM00667">
    <property type="entry name" value="LisH"/>
    <property type="match status" value="1"/>
</dbReference>
<evidence type="ECO:0000256" key="5">
    <source>
        <dbReference type="ARBA" id="ARBA00022840"/>
    </source>
</evidence>
<dbReference type="GO" id="GO:0005524">
    <property type="term" value="F:ATP binding"/>
    <property type="evidence" value="ECO:0007669"/>
    <property type="project" value="UniProtKB-KW"/>
</dbReference>
<sequence>MAELSAARKFNIIEKAKKDGQERRRNILHLILSYLKEQGLEKTLETLQEEAQVGYMYEACENVDLDIILQEYQSYYVQKFQKPPKFIRKFQEDENKKQNKTPARRRSVMTIPKSETKVEKSGDSNFQFEILSLSPEEKTSVMKQRRSPELPYYFAENYTGEYKEFAEVISKEIIQETSCNFNDCIGLDEAIECLKEATIYPMEYPELFRTLDQSWSGILLYGPPGNGKTLLAKALATESRCTFINLTSSTFISKWRGESEKMLKVLFDMAKFCAPSIVFIDEIDAVTSEGNHEASRRFKSELLVQMDGIGKTADPIFVLATTNHPWSLDKATLRRFEKKILVGMPDNDNRRKLLQYYLNKTGHCLSGNEMEMIAKTAVRLSANDIKIVCKDARMSLIREKIKNKKNNANVNDKISFECLRKSFNNIKTCISEKE</sequence>
<organism evidence="10 11">
    <name type="scientific">Brassicogethes aeneus</name>
    <name type="common">Rape pollen beetle</name>
    <name type="synonym">Meligethes aeneus</name>
    <dbReference type="NCBI Taxonomy" id="1431903"/>
    <lineage>
        <taxon>Eukaryota</taxon>
        <taxon>Metazoa</taxon>
        <taxon>Ecdysozoa</taxon>
        <taxon>Arthropoda</taxon>
        <taxon>Hexapoda</taxon>
        <taxon>Insecta</taxon>
        <taxon>Pterygota</taxon>
        <taxon>Neoptera</taxon>
        <taxon>Endopterygota</taxon>
        <taxon>Coleoptera</taxon>
        <taxon>Polyphaga</taxon>
        <taxon>Cucujiformia</taxon>
        <taxon>Nitidulidae</taxon>
        <taxon>Meligethinae</taxon>
        <taxon>Brassicogethes</taxon>
    </lineage>
</organism>
<comment type="subcellular location">
    <subcellularLocation>
        <location evidence="1">Cytoplasm</location>
        <location evidence="1">Cytoskeleton</location>
        <location evidence="1">Spindle</location>
    </subcellularLocation>
</comment>
<keyword evidence="5" id="KW-0067">ATP-binding</keyword>
<dbReference type="PANTHER" id="PTHR23074">
    <property type="entry name" value="AAA DOMAIN-CONTAINING"/>
    <property type="match status" value="1"/>
</dbReference>
<evidence type="ECO:0000256" key="8">
    <source>
        <dbReference type="ARBA" id="ARBA00023235"/>
    </source>
</evidence>
<evidence type="ECO:0000256" key="4">
    <source>
        <dbReference type="ARBA" id="ARBA00022741"/>
    </source>
</evidence>
<reference evidence="10" key="1">
    <citation type="submission" date="2021-12" db="EMBL/GenBank/DDBJ databases">
        <authorList>
            <person name="King R."/>
        </authorList>
    </citation>
    <scope>NUCLEOTIDE SEQUENCE</scope>
</reference>
<evidence type="ECO:0000256" key="1">
    <source>
        <dbReference type="ARBA" id="ARBA00004186"/>
    </source>
</evidence>
<dbReference type="AlphaFoldDB" id="A0A9P0FCK2"/>
<keyword evidence="3" id="KW-0493">Microtubule</keyword>
<dbReference type="Proteomes" id="UP001154078">
    <property type="component" value="Chromosome 2"/>
</dbReference>
<dbReference type="GO" id="GO:0005819">
    <property type="term" value="C:spindle"/>
    <property type="evidence" value="ECO:0007669"/>
    <property type="project" value="UniProtKB-SubCell"/>
</dbReference>
<dbReference type="InterPro" id="IPR050304">
    <property type="entry name" value="MT-severing_AAA_ATPase"/>
</dbReference>
<dbReference type="SUPFAM" id="SSF52540">
    <property type="entry name" value="P-loop containing nucleoside triphosphate hydrolases"/>
    <property type="match status" value="1"/>
</dbReference>
<dbReference type="Gene3D" id="1.10.8.60">
    <property type="match status" value="1"/>
</dbReference>
<feature type="domain" description="AAA+ ATPase" evidence="9">
    <location>
        <begin position="214"/>
        <end position="346"/>
    </location>
</feature>
<keyword evidence="4" id="KW-0547">Nucleotide-binding</keyword>
<name>A0A9P0FCK2_BRAAE</name>
<dbReference type="SMART" id="SM00382">
    <property type="entry name" value="AAA"/>
    <property type="match status" value="1"/>
</dbReference>
<evidence type="ECO:0000256" key="2">
    <source>
        <dbReference type="ARBA" id="ARBA00022490"/>
    </source>
</evidence>
<keyword evidence="6" id="KW-0175">Coiled coil</keyword>
<dbReference type="EMBL" id="OV121133">
    <property type="protein sequence ID" value="CAH0550343.1"/>
    <property type="molecule type" value="Genomic_DNA"/>
</dbReference>
<dbReference type="InterPro" id="IPR027417">
    <property type="entry name" value="P-loop_NTPase"/>
</dbReference>
<evidence type="ECO:0000256" key="7">
    <source>
        <dbReference type="ARBA" id="ARBA00023212"/>
    </source>
</evidence>
<proteinExistence type="predicted"/>
<dbReference type="PANTHER" id="PTHR23074:SF78">
    <property type="entry name" value="KATANIN P60 ATPASE-CONTAINING SUBUNIT A-LIKE 2"/>
    <property type="match status" value="1"/>
</dbReference>
<accession>A0A9P0FCK2</accession>
<keyword evidence="2" id="KW-0963">Cytoplasm</keyword>